<name>A0A0V1BVD5_TRISP</name>
<dbReference type="AlphaFoldDB" id="A0A0V1BVD5"/>
<evidence type="ECO:0000259" key="2">
    <source>
        <dbReference type="Pfam" id="PF07727"/>
    </source>
</evidence>
<reference evidence="4 5" key="1">
    <citation type="submission" date="2015-01" db="EMBL/GenBank/DDBJ databases">
        <title>Evolution of Trichinella species and genotypes.</title>
        <authorList>
            <person name="Korhonen P.K."/>
            <person name="Edoardo P."/>
            <person name="Giuseppe L.R."/>
            <person name="Gasser R.B."/>
        </authorList>
    </citation>
    <scope>NUCLEOTIDE SEQUENCE [LARGE SCALE GENOMIC DNA]</scope>
    <source>
        <strain evidence="4">ISS3</strain>
    </source>
</reference>
<accession>A0A0V1BVD5</accession>
<dbReference type="OrthoDB" id="5919441at2759"/>
<dbReference type="Pfam" id="PF07727">
    <property type="entry name" value="RVT_2"/>
    <property type="match status" value="1"/>
</dbReference>
<feature type="domain" description="DUF5641" evidence="3">
    <location>
        <begin position="427"/>
        <end position="485"/>
    </location>
</feature>
<gene>
    <name evidence="4" type="primary">GIP</name>
    <name evidence="4" type="ORF">T01_7795</name>
</gene>
<evidence type="ECO:0000256" key="1">
    <source>
        <dbReference type="SAM" id="MobiDB-lite"/>
    </source>
</evidence>
<protein>
    <submittedName>
        <fullName evidence="4">Copia protein</fullName>
    </submittedName>
</protein>
<feature type="domain" description="Reverse transcriptase Ty1/copia-type" evidence="2">
    <location>
        <begin position="193"/>
        <end position="331"/>
    </location>
</feature>
<dbReference type="InterPro" id="IPR013103">
    <property type="entry name" value="RVT_2"/>
</dbReference>
<dbReference type="Proteomes" id="UP000054776">
    <property type="component" value="Unassembled WGS sequence"/>
</dbReference>
<evidence type="ECO:0000313" key="4">
    <source>
        <dbReference type="EMBL" id="KRY40668.1"/>
    </source>
</evidence>
<sequence>MDQVVSQLVEQVQVLQAQLASRKPTVLVSAVCGLPVLKHLDGTNYSEWKLAMKNYLLDQRALAKINLSIKPCDSGDVRKAVTAKQAWEKLRCAYEDNSLVRRIGLYSSLFKTRFEECGSMTAYIDRITEAIGKPLDDETVGGIILGGLPFMQPLIFGIQGSNQKITVGFVKGLLLQNNVQQLALPWSKDESCAFVSQSAKKKAIKSKWVFKTKYKEGGTIEKRKARLVAKGYSQLQRIYYEDTFAPTLGYSSLRYLLSLAAKYNFEVDQIDVVTAFLNPNLNEEVYMELPTGVADENNKYCRLRKSIYGLKQASRAWYGMLDDTFRSFGLNGPKNESLEKQKFPHRWCICGRPAHTLKQRYDSPKLSGSISPFHCSTRETVVTGHDRETPCRERTYFDSNDAAPKMVLSEEDIETFMATMAQRISYKNGRPRFGNIVLLCEDNQNRSNWPLGKILELYPSSDGIHRSVLMKTATGTLVRSICKLQLIEPAIRLRTELTTLFLQTMKRKKGEAIESANRKERGNLPVNTSPSPFSGECANNMVEEVNEPARGSDSLFGNGMANK</sequence>
<proteinExistence type="predicted"/>
<dbReference type="EMBL" id="JYDH01000011">
    <property type="protein sequence ID" value="KRY40668.1"/>
    <property type="molecule type" value="Genomic_DNA"/>
</dbReference>
<dbReference type="Pfam" id="PF18701">
    <property type="entry name" value="DUF5641"/>
    <property type="match status" value="1"/>
</dbReference>
<dbReference type="STRING" id="6334.A0A0V1BVD5"/>
<dbReference type="Pfam" id="PF14223">
    <property type="entry name" value="Retrotran_gag_2"/>
    <property type="match status" value="1"/>
</dbReference>
<feature type="compositionally biased region" description="Basic and acidic residues" evidence="1">
    <location>
        <begin position="512"/>
        <end position="522"/>
    </location>
</feature>
<dbReference type="InParanoid" id="A0A0V1BVD5"/>
<feature type="non-terminal residue" evidence="4">
    <location>
        <position position="563"/>
    </location>
</feature>
<organism evidence="4 5">
    <name type="scientific">Trichinella spiralis</name>
    <name type="common">Trichina worm</name>
    <dbReference type="NCBI Taxonomy" id="6334"/>
    <lineage>
        <taxon>Eukaryota</taxon>
        <taxon>Metazoa</taxon>
        <taxon>Ecdysozoa</taxon>
        <taxon>Nematoda</taxon>
        <taxon>Enoplea</taxon>
        <taxon>Dorylaimia</taxon>
        <taxon>Trichinellida</taxon>
        <taxon>Trichinellidae</taxon>
        <taxon>Trichinella</taxon>
    </lineage>
</organism>
<keyword evidence="5" id="KW-1185">Reference proteome</keyword>
<feature type="region of interest" description="Disordered" evidence="1">
    <location>
        <begin position="512"/>
        <end position="537"/>
    </location>
</feature>
<dbReference type="InterPro" id="IPR040676">
    <property type="entry name" value="DUF5641"/>
</dbReference>
<evidence type="ECO:0000259" key="3">
    <source>
        <dbReference type="Pfam" id="PF18701"/>
    </source>
</evidence>
<evidence type="ECO:0000313" key="5">
    <source>
        <dbReference type="Proteomes" id="UP000054776"/>
    </source>
</evidence>
<comment type="caution">
    <text evidence="4">The sequence shown here is derived from an EMBL/GenBank/DDBJ whole genome shotgun (WGS) entry which is preliminary data.</text>
</comment>